<dbReference type="GO" id="GO:0006865">
    <property type="term" value="P:amino acid transport"/>
    <property type="evidence" value="ECO:0007669"/>
    <property type="project" value="UniProtKB-KW"/>
</dbReference>
<feature type="transmembrane region" description="Helical" evidence="9">
    <location>
        <begin position="184"/>
        <end position="206"/>
    </location>
</feature>
<evidence type="ECO:0000256" key="2">
    <source>
        <dbReference type="ARBA" id="ARBA00022448"/>
    </source>
</evidence>
<dbReference type="RefSeq" id="WP_126335869.1">
    <property type="nucleotide sequence ID" value="NZ_AP022604.1"/>
</dbReference>
<keyword evidence="3" id="KW-1003">Cell membrane</keyword>
<evidence type="ECO:0000256" key="5">
    <source>
        <dbReference type="ARBA" id="ARBA00022970"/>
    </source>
</evidence>
<evidence type="ECO:0000256" key="1">
    <source>
        <dbReference type="ARBA" id="ARBA00004651"/>
    </source>
</evidence>
<keyword evidence="2" id="KW-0813">Transport</keyword>
<protein>
    <submittedName>
        <fullName evidence="10">ABC-type branched-chain amino acid transport system, permease protein I</fullName>
    </submittedName>
</protein>
<keyword evidence="6 9" id="KW-1133">Transmembrane helix</keyword>
<feature type="transmembrane region" description="Helical" evidence="9">
    <location>
        <begin position="130"/>
        <end position="152"/>
    </location>
</feature>
<sequence>MDNLLFGLLTGAMLAVATSGFALLRNTERFLHIAHGQFMALGALLAVALGEMFGIAAGIGLSVLITSALAVACGKVLFDPVKHRGANVLLFTSVGLAFLTYAAMIALFGTELRVFSIELGAAQHIGPFHVAPGEIIMLLVAVVVIGGLWLLLGRTGVGRDIRAVASNRELAQIRGVAIGRVSSTVWAISGALAAIAGIMTGILGSVSTESGWGYILLVLAAAVLGGTGNILGVIAAALVLGIVMDMSALVIDTAYRPIVAFAILIGVLLVRPQGLFSFQSRKEAAV</sequence>
<feature type="transmembrane region" description="Helical" evidence="9">
    <location>
        <begin position="6"/>
        <end position="24"/>
    </location>
</feature>
<feature type="transmembrane region" description="Helical" evidence="9">
    <location>
        <begin position="89"/>
        <end position="110"/>
    </location>
</feature>
<dbReference type="EMBL" id="LR134355">
    <property type="protein sequence ID" value="VEG50320.1"/>
    <property type="molecule type" value="Genomic_DNA"/>
</dbReference>
<dbReference type="Proteomes" id="UP000282551">
    <property type="component" value="Chromosome"/>
</dbReference>
<evidence type="ECO:0000313" key="11">
    <source>
        <dbReference type="Proteomes" id="UP000282551"/>
    </source>
</evidence>
<dbReference type="OrthoDB" id="3572933at2"/>
<evidence type="ECO:0000313" key="10">
    <source>
        <dbReference type="EMBL" id="VEG50320.1"/>
    </source>
</evidence>
<gene>
    <name evidence="10" type="primary">livH_6</name>
    <name evidence="10" type="ORF">NCTC10485_04638</name>
</gene>
<name>A0A3S4RKM7_MYCCI</name>
<dbReference type="Pfam" id="PF02653">
    <property type="entry name" value="BPD_transp_2"/>
    <property type="match status" value="1"/>
</dbReference>
<organism evidence="10 11">
    <name type="scientific">Mycolicibacterium chitae</name>
    <name type="common">Mycobacterium chitae</name>
    <dbReference type="NCBI Taxonomy" id="1792"/>
    <lineage>
        <taxon>Bacteria</taxon>
        <taxon>Bacillati</taxon>
        <taxon>Actinomycetota</taxon>
        <taxon>Actinomycetes</taxon>
        <taxon>Mycobacteriales</taxon>
        <taxon>Mycobacteriaceae</taxon>
        <taxon>Mycolicibacterium</taxon>
    </lineage>
</organism>
<proteinExistence type="inferred from homology"/>
<evidence type="ECO:0000256" key="7">
    <source>
        <dbReference type="ARBA" id="ARBA00023136"/>
    </source>
</evidence>
<evidence type="ECO:0000256" key="4">
    <source>
        <dbReference type="ARBA" id="ARBA00022692"/>
    </source>
</evidence>
<comment type="subcellular location">
    <subcellularLocation>
        <location evidence="1">Cell membrane</location>
        <topology evidence="1">Multi-pass membrane protein</topology>
    </subcellularLocation>
</comment>
<accession>A0A3S4RKM7</accession>
<keyword evidence="11" id="KW-1185">Reference proteome</keyword>
<dbReference type="AlphaFoldDB" id="A0A3S4RKM7"/>
<dbReference type="GO" id="GO:0022857">
    <property type="term" value="F:transmembrane transporter activity"/>
    <property type="evidence" value="ECO:0007669"/>
    <property type="project" value="InterPro"/>
</dbReference>
<evidence type="ECO:0000256" key="6">
    <source>
        <dbReference type="ARBA" id="ARBA00022989"/>
    </source>
</evidence>
<feature type="transmembrane region" description="Helical" evidence="9">
    <location>
        <begin position="55"/>
        <end position="77"/>
    </location>
</feature>
<keyword evidence="7 9" id="KW-0472">Membrane</keyword>
<dbReference type="PANTHER" id="PTHR11795">
    <property type="entry name" value="BRANCHED-CHAIN AMINO ACID TRANSPORT SYSTEM PERMEASE PROTEIN LIVH"/>
    <property type="match status" value="1"/>
</dbReference>
<comment type="similarity">
    <text evidence="8">Belongs to the binding-protein-dependent transport system permease family. LivHM subfamily.</text>
</comment>
<dbReference type="PANTHER" id="PTHR11795:SF450">
    <property type="entry name" value="ABC TRANSPORTER PERMEASE PROTEIN"/>
    <property type="match status" value="1"/>
</dbReference>
<keyword evidence="5" id="KW-0029">Amino-acid transport</keyword>
<evidence type="ECO:0000256" key="9">
    <source>
        <dbReference type="SAM" id="Phobius"/>
    </source>
</evidence>
<evidence type="ECO:0000256" key="8">
    <source>
        <dbReference type="ARBA" id="ARBA00037998"/>
    </source>
</evidence>
<feature type="transmembrane region" description="Helical" evidence="9">
    <location>
        <begin position="254"/>
        <end position="271"/>
    </location>
</feature>
<dbReference type="CDD" id="cd06582">
    <property type="entry name" value="TM_PBP1_LivH_like"/>
    <property type="match status" value="1"/>
</dbReference>
<dbReference type="InterPro" id="IPR001851">
    <property type="entry name" value="ABC_transp_permease"/>
</dbReference>
<dbReference type="GO" id="GO:0005886">
    <property type="term" value="C:plasma membrane"/>
    <property type="evidence" value="ECO:0007669"/>
    <property type="project" value="UniProtKB-SubCell"/>
</dbReference>
<keyword evidence="4 9" id="KW-0812">Transmembrane</keyword>
<evidence type="ECO:0000256" key="3">
    <source>
        <dbReference type="ARBA" id="ARBA00022475"/>
    </source>
</evidence>
<feature type="transmembrane region" description="Helical" evidence="9">
    <location>
        <begin position="212"/>
        <end position="242"/>
    </location>
</feature>
<feature type="transmembrane region" description="Helical" evidence="9">
    <location>
        <begin position="31"/>
        <end position="49"/>
    </location>
</feature>
<dbReference type="InterPro" id="IPR052157">
    <property type="entry name" value="BCAA_transport_permease"/>
</dbReference>
<reference evidence="10 11" key="1">
    <citation type="submission" date="2018-12" db="EMBL/GenBank/DDBJ databases">
        <authorList>
            <consortium name="Pathogen Informatics"/>
        </authorList>
    </citation>
    <scope>NUCLEOTIDE SEQUENCE [LARGE SCALE GENOMIC DNA]</scope>
    <source>
        <strain evidence="10 11">NCTC10485</strain>
    </source>
</reference>